<dbReference type="InterPro" id="IPR000152">
    <property type="entry name" value="EGF-type_Asp/Asn_hydroxyl_site"/>
</dbReference>
<keyword evidence="11" id="KW-0325">Glycoprotein</keyword>
<dbReference type="PANTHER" id="PTHR12916:SF4">
    <property type="entry name" value="UNINFLATABLE, ISOFORM C"/>
    <property type="match status" value="1"/>
</dbReference>
<evidence type="ECO:0000256" key="9">
    <source>
        <dbReference type="ARBA" id="ARBA00023136"/>
    </source>
</evidence>
<dbReference type="InterPro" id="IPR013032">
    <property type="entry name" value="EGF-like_CS"/>
</dbReference>
<gene>
    <name evidence="14" type="ORF">EEDITHA_LOCUS15339</name>
</gene>
<reference evidence="14" key="1">
    <citation type="submission" date="2022-03" db="EMBL/GenBank/DDBJ databases">
        <authorList>
            <person name="Tunstrom K."/>
        </authorList>
    </citation>
    <scope>NUCLEOTIDE SEQUENCE</scope>
</reference>
<dbReference type="EMBL" id="CAKOGL010000022">
    <property type="protein sequence ID" value="CAH2100480.1"/>
    <property type="molecule type" value="Genomic_DNA"/>
</dbReference>
<dbReference type="SMART" id="SM00179">
    <property type="entry name" value="EGF_CA"/>
    <property type="match status" value="1"/>
</dbReference>
<evidence type="ECO:0000256" key="12">
    <source>
        <dbReference type="PROSITE-ProRule" id="PRU00076"/>
    </source>
</evidence>
<evidence type="ECO:0000256" key="10">
    <source>
        <dbReference type="ARBA" id="ARBA00023157"/>
    </source>
</evidence>
<keyword evidence="10 12" id="KW-1015">Disulfide bond</keyword>
<dbReference type="SUPFAM" id="SSF57196">
    <property type="entry name" value="EGF/Laminin"/>
    <property type="match status" value="1"/>
</dbReference>
<evidence type="ECO:0000256" key="6">
    <source>
        <dbReference type="ARBA" id="ARBA00022737"/>
    </source>
</evidence>
<feature type="disulfide bond" evidence="12">
    <location>
        <begin position="56"/>
        <end position="66"/>
    </location>
</feature>
<dbReference type="Pfam" id="PF00008">
    <property type="entry name" value="EGF"/>
    <property type="match status" value="2"/>
</dbReference>
<keyword evidence="3 12" id="KW-0245">EGF-like domain</keyword>
<feature type="disulfide bond" evidence="12">
    <location>
        <begin position="73"/>
        <end position="82"/>
    </location>
</feature>
<evidence type="ECO:0000256" key="11">
    <source>
        <dbReference type="ARBA" id="ARBA00023180"/>
    </source>
</evidence>
<comment type="caution">
    <text evidence="12">Lacks conserved residue(s) required for the propagation of feature annotation.</text>
</comment>
<keyword evidence="6" id="KW-0677">Repeat</keyword>
<dbReference type="GO" id="GO:0005509">
    <property type="term" value="F:calcium ion binding"/>
    <property type="evidence" value="ECO:0007669"/>
    <property type="project" value="InterPro"/>
</dbReference>
<evidence type="ECO:0000313" key="15">
    <source>
        <dbReference type="Proteomes" id="UP001153954"/>
    </source>
</evidence>
<evidence type="ECO:0000256" key="8">
    <source>
        <dbReference type="ARBA" id="ARBA00022989"/>
    </source>
</evidence>
<keyword evidence="5" id="KW-0732">Signal</keyword>
<dbReference type="GO" id="GO:0016020">
    <property type="term" value="C:membrane"/>
    <property type="evidence" value="ECO:0007669"/>
    <property type="project" value="UniProtKB-SubCell"/>
</dbReference>
<dbReference type="Proteomes" id="UP001153954">
    <property type="component" value="Unassembled WGS sequence"/>
</dbReference>
<comment type="subcellular location">
    <subcellularLocation>
        <location evidence="1">Membrane</location>
        <topology evidence="1">Single-pass type I membrane protein</topology>
    </subcellularLocation>
</comment>
<sequence length="159" mass="16526">MWVYCELGPAGKALSERCAAAPCLHAVSCRDLANGFRCECEAGWTGARCDAAADACARGCLNGGTCRADGCECRAGFGGALCDLPLDCRATDCPTGQDCVEQGGAWRCAVAVADSPCTSSPCHNGTCLALDSGVFHCQCPPGNNEYSEQCDKQINKMEP</sequence>
<keyword evidence="15" id="KW-1185">Reference proteome</keyword>
<dbReference type="Gene3D" id="2.10.25.10">
    <property type="entry name" value="Laminin"/>
    <property type="match status" value="3"/>
</dbReference>
<evidence type="ECO:0000256" key="2">
    <source>
        <dbReference type="ARBA" id="ARBA00022473"/>
    </source>
</evidence>
<feature type="domain" description="EGF-like" evidence="13">
    <location>
        <begin position="113"/>
        <end position="151"/>
    </location>
</feature>
<organism evidence="14 15">
    <name type="scientific">Euphydryas editha</name>
    <name type="common">Edith's checkerspot</name>
    <dbReference type="NCBI Taxonomy" id="104508"/>
    <lineage>
        <taxon>Eukaryota</taxon>
        <taxon>Metazoa</taxon>
        <taxon>Ecdysozoa</taxon>
        <taxon>Arthropoda</taxon>
        <taxon>Hexapoda</taxon>
        <taxon>Insecta</taxon>
        <taxon>Pterygota</taxon>
        <taxon>Neoptera</taxon>
        <taxon>Endopterygota</taxon>
        <taxon>Lepidoptera</taxon>
        <taxon>Glossata</taxon>
        <taxon>Ditrysia</taxon>
        <taxon>Papilionoidea</taxon>
        <taxon>Nymphalidae</taxon>
        <taxon>Nymphalinae</taxon>
        <taxon>Euphydryas</taxon>
    </lineage>
</organism>
<evidence type="ECO:0000259" key="13">
    <source>
        <dbReference type="PROSITE" id="PS50026"/>
    </source>
</evidence>
<evidence type="ECO:0000256" key="5">
    <source>
        <dbReference type="ARBA" id="ARBA00022729"/>
    </source>
</evidence>
<dbReference type="AlphaFoldDB" id="A0AAU9UM52"/>
<comment type="caution">
    <text evidence="14">The sequence shown here is derived from an EMBL/GenBank/DDBJ whole genome shotgun (WGS) entry which is preliminary data.</text>
</comment>
<name>A0AAU9UM52_EUPED</name>
<dbReference type="GO" id="GO:0007219">
    <property type="term" value="P:Notch signaling pathway"/>
    <property type="evidence" value="ECO:0007669"/>
    <property type="project" value="UniProtKB-KW"/>
</dbReference>
<feature type="domain" description="EGF-like" evidence="13">
    <location>
        <begin position="52"/>
        <end position="83"/>
    </location>
</feature>
<keyword evidence="8" id="KW-1133">Transmembrane helix</keyword>
<evidence type="ECO:0000256" key="4">
    <source>
        <dbReference type="ARBA" id="ARBA00022692"/>
    </source>
</evidence>
<dbReference type="InterPro" id="IPR000742">
    <property type="entry name" value="EGF"/>
</dbReference>
<dbReference type="FunFam" id="2.10.25.10:FF:000146">
    <property type="entry name" value="Putative neurogenic locus notch"/>
    <property type="match status" value="1"/>
</dbReference>
<dbReference type="Pfam" id="PF12661">
    <property type="entry name" value="hEGF"/>
    <property type="match status" value="1"/>
</dbReference>
<dbReference type="PANTHER" id="PTHR12916">
    <property type="entry name" value="CYTOCHROME C OXIDASE POLYPEPTIDE VIC-2"/>
    <property type="match status" value="1"/>
</dbReference>
<keyword evidence="2" id="KW-0217">Developmental protein</keyword>
<dbReference type="InterPro" id="IPR001881">
    <property type="entry name" value="EGF-like_Ca-bd_dom"/>
</dbReference>
<evidence type="ECO:0000313" key="14">
    <source>
        <dbReference type="EMBL" id="CAH2100480.1"/>
    </source>
</evidence>
<feature type="disulfide bond" evidence="12">
    <location>
        <begin position="40"/>
        <end position="49"/>
    </location>
</feature>
<accession>A0AAU9UM52</accession>
<protein>
    <recommendedName>
        <fullName evidence="13">EGF-like domain-containing protein</fullName>
    </recommendedName>
</protein>
<keyword evidence="9" id="KW-0472">Membrane</keyword>
<evidence type="ECO:0000256" key="3">
    <source>
        <dbReference type="ARBA" id="ARBA00022536"/>
    </source>
</evidence>
<feature type="disulfide bond" evidence="12">
    <location>
        <begin position="117"/>
        <end position="127"/>
    </location>
</feature>
<evidence type="ECO:0000256" key="1">
    <source>
        <dbReference type="ARBA" id="ARBA00004479"/>
    </source>
</evidence>
<keyword evidence="7" id="KW-0914">Notch signaling pathway</keyword>
<keyword evidence="4" id="KW-0812">Transmembrane</keyword>
<dbReference type="PROSITE" id="PS50026">
    <property type="entry name" value="EGF_3"/>
    <property type="match status" value="3"/>
</dbReference>
<dbReference type="PROSITE" id="PS00022">
    <property type="entry name" value="EGF_1"/>
    <property type="match status" value="2"/>
</dbReference>
<dbReference type="PROSITE" id="PS00010">
    <property type="entry name" value="ASX_HYDROXYL"/>
    <property type="match status" value="1"/>
</dbReference>
<evidence type="ECO:0000256" key="7">
    <source>
        <dbReference type="ARBA" id="ARBA00022976"/>
    </source>
</evidence>
<dbReference type="PROSITE" id="PS01186">
    <property type="entry name" value="EGF_2"/>
    <property type="match status" value="2"/>
</dbReference>
<feature type="domain" description="EGF-like" evidence="13">
    <location>
        <begin position="14"/>
        <end position="50"/>
    </location>
</feature>
<dbReference type="SMART" id="SM00181">
    <property type="entry name" value="EGF"/>
    <property type="match status" value="3"/>
</dbReference>
<proteinExistence type="predicted"/>